<evidence type="ECO:0000256" key="1">
    <source>
        <dbReference type="SAM" id="MobiDB-lite"/>
    </source>
</evidence>
<keyword evidence="3" id="KW-0966">Cell projection</keyword>
<evidence type="ECO:0000313" key="4">
    <source>
        <dbReference type="Proteomes" id="UP001185779"/>
    </source>
</evidence>
<evidence type="ECO:0000313" key="2">
    <source>
        <dbReference type="EMBL" id="MDV6309695.1"/>
    </source>
</evidence>
<comment type="caution">
    <text evidence="3">The sequence shown here is derived from an EMBL/GenBank/DDBJ whole genome shotgun (WGS) entry which is preliminary data.</text>
</comment>
<proteinExistence type="predicted"/>
<keyword evidence="3" id="KW-0969">Cilium</keyword>
<dbReference type="AlphaFoldDB" id="A0AAE4R7C2"/>
<accession>A0AAE4R7C2</accession>
<keyword evidence="3" id="KW-0282">Flagellum</keyword>
<feature type="compositionally biased region" description="Pro residues" evidence="1">
    <location>
        <begin position="88"/>
        <end position="97"/>
    </location>
</feature>
<dbReference type="Proteomes" id="UP001185922">
    <property type="component" value="Unassembled WGS sequence"/>
</dbReference>
<dbReference type="EMBL" id="JAWLKI010000033">
    <property type="protein sequence ID" value="MDV6309695.1"/>
    <property type="molecule type" value="Genomic_DNA"/>
</dbReference>
<feature type="compositionally biased region" description="Acidic residues" evidence="1">
    <location>
        <begin position="109"/>
        <end position="120"/>
    </location>
</feature>
<gene>
    <name evidence="2" type="ORF">R3P94_20735</name>
    <name evidence="3" type="ORF">R3Q15_21295</name>
</gene>
<dbReference type="Proteomes" id="UP001185779">
    <property type="component" value="Unassembled WGS sequence"/>
</dbReference>
<organism evidence="3 5">
    <name type="scientific">Gordonia amicalis</name>
    <dbReference type="NCBI Taxonomy" id="89053"/>
    <lineage>
        <taxon>Bacteria</taxon>
        <taxon>Bacillati</taxon>
        <taxon>Actinomycetota</taxon>
        <taxon>Actinomycetes</taxon>
        <taxon>Mycobacteriales</taxon>
        <taxon>Gordoniaceae</taxon>
        <taxon>Gordonia</taxon>
    </lineage>
</organism>
<protein>
    <submittedName>
        <fullName evidence="3">Flagellar hook-length control protein</fullName>
    </submittedName>
</protein>
<reference evidence="3 4" key="1">
    <citation type="submission" date="2023-10" db="EMBL/GenBank/DDBJ databases">
        <title>Development of a sustainable strategy for remediation of hydrocarbon-contaminated territories based on the waste exchange concept.</title>
        <authorList>
            <person name="Krivoruchko A."/>
        </authorList>
    </citation>
    <scope>NUCLEOTIDE SEQUENCE</scope>
    <source>
        <strain evidence="2 4">IEGM 1266</strain>
        <strain evidence="3">IEGM 1279</strain>
    </source>
</reference>
<evidence type="ECO:0000313" key="3">
    <source>
        <dbReference type="EMBL" id="MDV6314384.1"/>
    </source>
</evidence>
<dbReference type="RefSeq" id="WP_317505558.1">
    <property type="nucleotide sequence ID" value="NZ_JAWLKH010000033.1"/>
</dbReference>
<feature type="region of interest" description="Disordered" evidence="1">
    <location>
        <begin position="84"/>
        <end position="126"/>
    </location>
</feature>
<name>A0AAE4R7C2_9ACTN</name>
<keyword evidence="4" id="KW-1185">Reference proteome</keyword>
<feature type="compositionally biased region" description="Low complexity" evidence="1">
    <location>
        <begin position="140"/>
        <end position="149"/>
    </location>
</feature>
<sequence>MTATTSDVITAAMSIASDAADGKLSPTDLQATAVAECRELFGTVIGEHDPLWSLHADVARQAIALGALSADELSEWAAVMRHRTGEPFEPPAPPVDLLPPDSAGSVDESQPESTDDDGETDAAALQGASVVTALAALASAAQQAHANPAPQRPTSSGDGYDPLRGFDPGATRRL</sequence>
<dbReference type="EMBL" id="JAWLKH010000033">
    <property type="protein sequence ID" value="MDV6314384.1"/>
    <property type="molecule type" value="Genomic_DNA"/>
</dbReference>
<evidence type="ECO:0000313" key="5">
    <source>
        <dbReference type="Proteomes" id="UP001185922"/>
    </source>
</evidence>
<feature type="region of interest" description="Disordered" evidence="1">
    <location>
        <begin position="140"/>
        <end position="174"/>
    </location>
</feature>